<feature type="signal peptide" evidence="1">
    <location>
        <begin position="1"/>
        <end position="29"/>
    </location>
</feature>
<organism evidence="2 3">
    <name type="scientific">Aureimonas pseudogalii</name>
    <dbReference type="NCBI Taxonomy" id="1744844"/>
    <lineage>
        <taxon>Bacteria</taxon>
        <taxon>Pseudomonadati</taxon>
        <taxon>Pseudomonadota</taxon>
        <taxon>Alphaproteobacteria</taxon>
        <taxon>Hyphomicrobiales</taxon>
        <taxon>Aurantimonadaceae</taxon>
        <taxon>Aureimonas</taxon>
    </lineage>
</organism>
<protein>
    <submittedName>
        <fullName evidence="2">Uncharacterized protein (TIGR02301 family)</fullName>
    </submittedName>
</protein>
<evidence type="ECO:0000313" key="2">
    <source>
        <dbReference type="EMBL" id="MBB3998918.1"/>
    </source>
</evidence>
<comment type="caution">
    <text evidence="2">The sequence shown here is derived from an EMBL/GenBank/DDBJ whole genome shotgun (WGS) entry which is preliminary data.</text>
</comment>
<dbReference type="InterPro" id="IPR012645">
    <property type="entry name" value="CHP02301"/>
</dbReference>
<sequence length="149" mass="16054">MIFPGNLPQTLRVGGVVLALQLAAASPLAAQPKGEKAGEPAASEQPVPSNAPYMKPLGRLATLLGSIHFLRALCGDPNADVWRQKMSELLEAQSPGEADRRILVANFNQGYRAFESTYRQCTPAATVAIERYRKEGATLSREISARYGS</sequence>
<proteinExistence type="predicted"/>
<gene>
    <name evidence="2" type="ORF">GGR04_002773</name>
</gene>
<dbReference type="Pfam" id="PF09539">
    <property type="entry name" value="DUF2385"/>
    <property type="match status" value="1"/>
</dbReference>
<evidence type="ECO:0000313" key="3">
    <source>
        <dbReference type="Proteomes" id="UP000542776"/>
    </source>
</evidence>
<evidence type="ECO:0000256" key="1">
    <source>
        <dbReference type="SAM" id="SignalP"/>
    </source>
</evidence>
<dbReference type="Proteomes" id="UP000542776">
    <property type="component" value="Unassembled WGS sequence"/>
</dbReference>
<dbReference type="AlphaFoldDB" id="A0A7W6H5G2"/>
<keyword evidence="1" id="KW-0732">Signal</keyword>
<dbReference type="EMBL" id="JACIEK010000007">
    <property type="protein sequence ID" value="MBB3998918.1"/>
    <property type="molecule type" value="Genomic_DNA"/>
</dbReference>
<reference evidence="2 3" key="1">
    <citation type="submission" date="2020-08" db="EMBL/GenBank/DDBJ databases">
        <title>Genomic Encyclopedia of Type Strains, Phase IV (KMG-IV): sequencing the most valuable type-strain genomes for metagenomic binning, comparative biology and taxonomic classification.</title>
        <authorList>
            <person name="Goeker M."/>
        </authorList>
    </citation>
    <scope>NUCLEOTIDE SEQUENCE [LARGE SCALE GENOMIC DNA]</scope>
    <source>
        <strain evidence="2 3">DSM 102238</strain>
    </source>
</reference>
<name>A0A7W6H5G2_9HYPH</name>
<feature type="chain" id="PRO_5031116685" evidence="1">
    <location>
        <begin position="30"/>
        <end position="149"/>
    </location>
</feature>
<dbReference type="NCBIfam" id="TIGR02301">
    <property type="entry name" value="TIGR02301 family protein"/>
    <property type="match status" value="1"/>
</dbReference>
<keyword evidence="3" id="KW-1185">Reference proteome</keyword>
<accession>A0A7W6H5G2</accession>
<dbReference type="RefSeq" id="WP_183200444.1">
    <property type="nucleotide sequence ID" value="NZ_JACIEK010000007.1"/>
</dbReference>